<evidence type="ECO:0000256" key="2">
    <source>
        <dbReference type="ARBA" id="ARBA00023015"/>
    </source>
</evidence>
<dbReference type="PRINTS" id="PR00039">
    <property type="entry name" value="HTHLYSR"/>
</dbReference>
<proteinExistence type="inferred from homology"/>
<dbReference type="Pfam" id="PF03466">
    <property type="entry name" value="LysR_substrate"/>
    <property type="match status" value="1"/>
</dbReference>
<evidence type="ECO:0000313" key="7">
    <source>
        <dbReference type="Proteomes" id="UP001597120"/>
    </source>
</evidence>
<keyword evidence="7" id="KW-1185">Reference proteome</keyword>
<dbReference type="InterPro" id="IPR050950">
    <property type="entry name" value="HTH-type_LysR_regulators"/>
</dbReference>
<dbReference type="Gene3D" id="3.40.190.290">
    <property type="match status" value="1"/>
</dbReference>
<dbReference type="EMBL" id="JBHTIU010000028">
    <property type="protein sequence ID" value="MFD0869332.1"/>
    <property type="molecule type" value="Genomic_DNA"/>
</dbReference>
<accession>A0ABW3D7A4</accession>
<dbReference type="Gene3D" id="1.10.10.10">
    <property type="entry name" value="Winged helix-like DNA-binding domain superfamily/Winged helix DNA-binding domain"/>
    <property type="match status" value="1"/>
</dbReference>
<name>A0ABW3D7A4_9BACL</name>
<dbReference type="RefSeq" id="WP_379287642.1">
    <property type="nucleotide sequence ID" value="NZ_JBHTIU010000028.1"/>
</dbReference>
<organism evidence="6 7">
    <name type="scientific">Paenibacillus residui</name>
    <dbReference type="NCBI Taxonomy" id="629724"/>
    <lineage>
        <taxon>Bacteria</taxon>
        <taxon>Bacillati</taxon>
        <taxon>Bacillota</taxon>
        <taxon>Bacilli</taxon>
        <taxon>Bacillales</taxon>
        <taxon>Paenibacillaceae</taxon>
        <taxon>Paenibacillus</taxon>
    </lineage>
</organism>
<evidence type="ECO:0000256" key="4">
    <source>
        <dbReference type="ARBA" id="ARBA00023163"/>
    </source>
</evidence>
<dbReference type="Proteomes" id="UP001597120">
    <property type="component" value="Unassembled WGS sequence"/>
</dbReference>
<keyword evidence="3" id="KW-0238">DNA-binding</keyword>
<reference evidence="7" key="1">
    <citation type="journal article" date="2019" name="Int. J. Syst. Evol. Microbiol.">
        <title>The Global Catalogue of Microorganisms (GCM) 10K type strain sequencing project: providing services to taxonomists for standard genome sequencing and annotation.</title>
        <authorList>
            <consortium name="The Broad Institute Genomics Platform"/>
            <consortium name="The Broad Institute Genome Sequencing Center for Infectious Disease"/>
            <person name="Wu L."/>
            <person name="Ma J."/>
        </authorList>
    </citation>
    <scope>NUCLEOTIDE SEQUENCE [LARGE SCALE GENOMIC DNA]</scope>
    <source>
        <strain evidence="7">CCUG 57263</strain>
    </source>
</reference>
<evidence type="ECO:0000256" key="3">
    <source>
        <dbReference type="ARBA" id="ARBA00023125"/>
    </source>
</evidence>
<dbReference type="PANTHER" id="PTHR30419:SF28">
    <property type="entry name" value="HTH-TYPE TRANSCRIPTIONAL REGULATOR BSDA"/>
    <property type="match status" value="1"/>
</dbReference>
<dbReference type="PANTHER" id="PTHR30419">
    <property type="entry name" value="HTH-TYPE TRANSCRIPTIONAL REGULATOR YBHD"/>
    <property type="match status" value="1"/>
</dbReference>
<feature type="domain" description="HTH lysR-type" evidence="5">
    <location>
        <begin position="1"/>
        <end position="58"/>
    </location>
</feature>
<evidence type="ECO:0000313" key="6">
    <source>
        <dbReference type="EMBL" id="MFD0869332.1"/>
    </source>
</evidence>
<dbReference type="InterPro" id="IPR005119">
    <property type="entry name" value="LysR_subst-bd"/>
</dbReference>
<dbReference type="InterPro" id="IPR036390">
    <property type="entry name" value="WH_DNA-bd_sf"/>
</dbReference>
<comment type="similarity">
    <text evidence="1">Belongs to the LysR transcriptional regulatory family.</text>
</comment>
<sequence length="291" mass="32633">MELLQLHYFRTVARLEHMTRAAQELHIAQPALSKTISRLEEDLGVPLFDRQGRQIRLNAYGKAFLKKAEAALSLLEEGRREVADLAGMEHGSIYLATSTLNRLSEPIGAFLAQYPKVNFRITQASMEDMGQLIENGEVDFGFTAMPIEQPGICALPVLNEEVYLAVPSGHRLAERDSICLSEVAHEPFIGYKEGYPFRKMNDAFCRAAGFRPNVVCEVDEPTAIGNLVRAGLGVAFVGACKGDAETPLIKLRIDRPVCQRTFHIAWLENRYLSRAALQFRDFLVRHFAKLQ</sequence>
<dbReference type="Pfam" id="PF00126">
    <property type="entry name" value="HTH_1"/>
    <property type="match status" value="1"/>
</dbReference>
<evidence type="ECO:0000259" key="5">
    <source>
        <dbReference type="PROSITE" id="PS50931"/>
    </source>
</evidence>
<dbReference type="SUPFAM" id="SSF46785">
    <property type="entry name" value="Winged helix' DNA-binding domain"/>
    <property type="match status" value="1"/>
</dbReference>
<dbReference type="InterPro" id="IPR036388">
    <property type="entry name" value="WH-like_DNA-bd_sf"/>
</dbReference>
<dbReference type="InterPro" id="IPR000847">
    <property type="entry name" value="LysR_HTH_N"/>
</dbReference>
<keyword evidence="2" id="KW-0805">Transcription regulation</keyword>
<keyword evidence="4" id="KW-0804">Transcription</keyword>
<protein>
    <submittedName>
        <fullName evidence="6">LysR family transcriptional regulator</fullName>
    </submittedName>
</protein>
<evidence type="ECO:0000256" key="1">
    <source>
        <dbReference type="ARBA" id="ARBA00009437"/>
    </source>
</evidence>
<comment type="caution">
    <text evidence="6">The sequence shown here is derived from an EMBL/GenBank/DDBJ whole genome shotgun (WGS) entry which is preliminary data.</text>
</comment>
<dbReference type="PROSITE" id="PS50931">
    <property type="entry name" value="HTH_LYSR"/>
    <property type="match status" value="1"/>
</dbReference>
<dbReference type="SUPFAM" id="SSF53850">
    <property type="entry name" value="Periplasmic binding protein-like II"/>
    <property type="match status" value="1"/>
</dbReference>
<gene>
    <name evidence="6" type="ORF">ACFQ03_09225</name>
</gene>